<name>A0A373FM31_COMTE</name>
<dbReference type="OrthoDB" id="6008265at2"/>
<evidence type="ECO:0000313" key="2">
    <source>
        <dbReference type="EMBL" id="RGE45196.1"/>
    </source>
</evidence>
<accession>A0A373FM31</accession>
<gene>
    <name evidence="2" type="ORF">DZC30_09550</name>
</gene>
<proteinExistence type="predicted"/>
<feature type="domain" description="DUF4123" evidence="1">
    <location>
        <begin position="37"/>
        <end position="156"/>
    </location>
</feature>
<dbReference type="EMBL" id="QURR01000010">
    <property type="protein sequence ID" value="RGE45196.1"/>
    <property type="molecule type" value="Genomic_DNA"/>
</dbReference>
<evidence type="ECO:0000313" key="3">
    <source>
        <dbReference type="Proteomes" id="UP000261948"/>
    </source>
</evidence>
<protein>
    <submittedName>
        <fullName evidence="2">DUF4123 domain-containing protein</fullName>
    </submittedName>
</protein>
<dbReference type="InterPro" id="IPR025391">
    <property type="entry name" value="DUF4123"/>
</dbReference>
<sequence length="343" mass="37895">MTSAAFTPGEVNPARKVWPQRWAQVSKAAKPGQTLQLYLLLEPVLVSALFENLPASNAEPLFGFARNTKEGKASPWLVHLGSSDKPLKKPQQEFLDQALDLVQTTPCATLLASTCGLPVVLAHLRQAMGVKMAGPDASYLAFWDPAVLAFLMGQSDVDSNSRIEPILNPQQRQALLGPLTHWWCWTRSGRLYEYAPEQGAARPAAGLPLTLSRSQTDALVQANVPDLLIYYINLNQPHLRDKLLPLPMHWFVRQQLVFARRLGLAGTRDLLNYVCLALMAGARVNQVPVVKPILARVKAGSLSFDKAMNELGEVLNDNEKNLEEPKVLVNEKGFPLTEMQLPL</sequence>
<evidence type="ECO:0000259" key="1">
    <source>
        <dbReference type="Pfam" id="PF13503"/>
    </source>
</evidence>
<dbReference type="Pfam" id="PF13503">
    <property type="entry name" value="DUF4123"/>
    <property type="match status" value="1"/>
</dbReference>
<keyword evidence="3" id="KW-1185">Reference proteome</keyword>
<comment type="caution">
    <text evidence="2">The sequence shown here is derived from an EMBL/GenBank/DDBJ whole genome shotgun (WGS) entry which is preliminary data.</text>
</comment>
<reference evidence="2 3" key="1">
    <citation type="submission" date="2018-08" db="EMBL/GenBank/DDBJ databases">
        <title>Comamonas testosteroni strain SWCO2.</title>
        <authorList>
            <person name="Jiang N."/>
            <person name="Zhang X.Z."/>
        </authorList>
    </citation>
    <scope>NUCLEOTIDE SEQUENCE [LARGE SCALE GENOMIC DNA]</scope>
    <source>
        <strain evidence="2 3">SWCO2</strain>
    </source>
</reference>
<dbReference type="AlphaFoldDB" id="A0A373FM31"/>
<dbReference type="Proteomes" id="UP000261948">
    <property type="component" value="Unassembled WGS sequence"/>
</dbReference>
<organism evidence="2 3">
    <name type="scientific">Comamonas testosteroni</name>
    <name type="common">Pseudomonas testosteroni</name>
    <dbReference type="NCBI Taxonomy" id="285"/>
    <lineage>
        <taxon>Bacteria</taxon>
        <taxon>Pseudomonadati</taxon>
        <taxon>Pseudomonadota</taxon>
        <taxon>Betaproteobacteria</taxon>
        <taxon>Burkholderiales</taxon>
        <taxon>Comamonadaceae</taxon>
        <taxon>Comamonas</taxon>
    </lineage>
</organism>